<name>A0A939G6I9_9BACT</name>
<keyword evidence="3" id="KW-1185">Reference proteome</keyword>
<dbReference type="RefSeq" id="WP_207336740.1">
    <property type="nucleotide sequence ID" value="NZ_JAFMYU010000014.1"/>
</dbReference>
<reference evidence="2 3" key="1">
    <citation type="submission" date="2021-03" db="EMBL/GenBank/DDBJ databases">
        <title>Fibrella sp. HMF5036 genome sequencing and assembly.</title>
        <authorList>
            <person name="Kang H."/>
            <person name="Kim H."/>
            <person name="Bae S."/>
            <person name="Joh K."/>
        </authorList>
    </citation>
    <scope>NUCLEOTIDE SEQUENCE [LARGE SCALE GENOMIC DNA]</scope>
    <source>
        <strain evidence="2 3">HMF5036</strain>
    </source>
</reference>
<evidence type="ECO:0000313" key="2">
    <source>
        <dbReference type="EMBL" id="MBO0932776.1"/>
    </source>
</evidence>
<evidence type="ECO:0000313" key="3">
    <source>
        <dbReference type="Proteomes" id="UP000664795"/>
    </source>
</evidence>
<feature type="signal peptide" evidence="1">
    <location>
        <begin position="1"/>
        <end position="17"/>
    </location>
</feature>
<organism evidence="2 3">
    <name type="scientific">Fibrella aquatilis</name>
    <dbReference type="NCBI Taxonomy" id="2817059"/>
    <lineage>
        <taxon>Bacteria</taxon>
        <taxon>Pseudomonadati</taxon>
        <taxon>Bacteroidota</taxon>
        <taxon>Cytophagia</taxon>
        <taxon>Cytophagales</taxon>
        <taxon>Spirosomataceae</taxon>
        <taxon>Fibrella</taxon>
    </lineage>
</organism>
<proteinExistence type="predicted"/>
<dbReference type="EMBL" id="JAFMYU010000014">
    <property type="protein sequence ID" value="MBO0932776.1"/>
    <property type="molecule type" value="Genomic_DNA"/>
</dbReference>
<accession>A0A939G6I9</accession>
<protein>
    <submittedName>
        <fullName evidence="2">Uncharacterized protein</fullName>
    </submittedName>
</protein>
<dbReference type="AlphaFoldDB" id="A0A939G6I9"/>
<sequence length="138" mass="15867">MKTVLFNALLWLISHCAAGQTSTQAMTHKAKMTKKIALACQLTAPEQIKRMNELHQTLFKKINRLTEYKHSYEIVFQQPDDKLLAELIEFIEFERVCCPWLKFQLTIRPNKGPVSLKMGDSVETKEMTGLVMGLTNRP</sequence>
<keyword evidence="1" id="KW-0732">Signal</keyword>
<feature type="chain" id="PRO_5036726192" evidence="1">
    <location>
        <begin position="18"/>
        <end position="138"/>
    </location>
</feature>
<evidence type="ECO:0000256" key="1">
    <source>
        <dbReference type="SAM" id="SignalP"/>
    </source>
</evidence>
<dbReference type="Proteomes" id="UP000664795">
    <property type="component" value="Unassembled WGS sequence"/>
</dbReference>
<comment type="caution">
    <text evidence="2">The sequence shown here is derived from an EMBL/GenBank/DDBJ whole genome shotgun (WGS) entry which is preliminary data.</text>
</comment>
<gene>
    <name evidence="2" type="ORF">J2I48_17330</name>
</gene>